<dbReference type="STRING" id="765915.A0A1Y2HBJ5"/>
<feature type="compositionally biased region" description="Polar residues" evidence="1">
    <location>
        <begin position="1"/>
        <end position="22"/>
    </location>
</feature>
<evidence type="ECO:0000313" key="2">
    <source>
        <dbReference type="EMBL" id="ORZ31939.1"/>
    </source>
</evidence>
<dbReference type="EMBL" id="MCFL01000053">
    <property type="protein sequence ID" value="ORZ31939.1"/>
    <property type="molecule type" value="Genomic_DNA"/>
</dbReference>
<evidence type="ECO:0000256" key="1">
    <source>
        <dbReference type="SAM" id="MobiDB-lite"/>
    </source>
</evidence>
<comment type="caution">
    <text evidence="2">The sequence shown here is derived from an EMBL/GenBank/DDBJ whole genome shotgun (WGS) entry which is preliminary data.</text>
</comment>
<feature type="region of interest" description="Disordered" evidence="1">
    <location>
        <begin position="1"/>
        <end position="60"/>
    </location>
</feature>
<keyword evidence="3" id="KW-1185">Reference proteome</keyword>
<evidence type="ECO:0000313" key="3">
    <source>
        <dbReference type="Proteomes" id="UP000193411"/>
    </source>
</evidence>
<feature type="region of interest" description="Disordered" evidence="1">
    <location>
        <begin position="470"/>
        <end position="496"/>
    </location>
</feature>
<name>A0A1Y2HBJ5_9FUNG</name>
<dbReference type="AlphaFoldDB" id="A0A1Y2HBJ5"/>
<sequence length="496" mass="54654">MFGSTDSGPNQRINMPAVNSETIAPPAPTSSKIPTEHGVHFQWPSSKKDSGSDVSDPCEEIVDEGDEGWEAGAAAPVVPEPVGVRDGGHTPTSPEVVAPASATSIAELSETLVAIEDELEDVYEIIEGQEYVFRNAHFTISGAVTGCRAQSRLEKANTNVEQRNIALETEVDPLTEEIWQLGVKITRASFANLHYLLHLLEECVPLAYAVYERIFRSGRFDDYLAAVMRSARLMTQPNRQNYKFLTLLFCSDVLYSKISCPDLYRILEVKLAGINDYPIENQHSKLRPRSSDQLRPAAAPAVQTWLPDMSGMRIGNADSAISLSVPGLKVDANSMPAAYCGSHLCKNSIRPPGKASKHCDPRLRTCWGCDESGEQEDSVWTLCGHWYHARWYGLLEEMCDLCDGAVYTAFHAIAKAFNSNHDAALGKQLKKDQIMYEKQEGRAGASKGLDEEVDQADQVPLEVLDEETEVVSMQDNGEPVHVESTVDSISRPRRLS</sequence>
<protein>
    <submittedName>
        <fullName evidence="2">Uncharacterized protein</fullName>
    </submittedName>
</protein>
<accession>A0A1Y2HBJ5</accession>
<dbReference type="Proteomes" id="UP000193411">
    <property type="component" value="Unassembled WGS sequence"/>
</dbReference>
<gene>
    <name evidence="2" type="ORF">BCR44DRAFT_1463493</name>
</gene>
<organism evidence="2 3">
    <name type="scientific">Catenaria anguillulae PL171</name>
    <dbReference type="NCBI Taxonomy" id="765915"/>
    <lineage>
        <taxon>Eukaryota</taxon>
        <taxon>Fungi</taxon>
        <taxon>Fungi incertae sedis</taxon>
        <taxon>Blastocladiomycota</taxon>
        <taxon>Blastocladiomycetes</taxon>
        <taxon>Blastocladiales</taxon>
        <taxon>Catenariaceae</taxon>
        <taxon>Catenaria</taxon>
    </lineage>
</organism>
<reference evidence="2 3" key="1">
    <citation type="submission" date="2016-07" db="EMBL/GenBank/DDBJ databases">
        <title>Pervasive Adenine N6-methylation of Active Genes in Fungi.</title>
        <authorList>
            <consortium name="DOE Joint Genome Institute"/>
            <person name="Mondo S.J."/>
            <person name="Dannebaum R.O."/>
            <person name="Kuo R.C."/>
            <person name="Labutti K."/>
            <person name="Haridas S."/>
            <person name="Kuo A."/>
            <person name="Salamov A."/>
            <person name="Ahrendt S.R."/>
            <person name="Lipzen A."/>
            <person name="Sullivan W."/>
            <person name="Andreopoulos W.B."/>
            <person name="Clum A."/>
            <person name="Lindquist E."/>
            <person name="Daum C."/>
            <person name="Ramamoorthy G.K."/>
            <person name="Gryganskyi A."/>
            <person name="Culley D."/>
            <person name="Magnuson J.K."/>
            <person name="James T.Y."/>
            <person name="O'Malley M.A."/>
            <person name="Stajich J.E."/>
            <person name="Spatafora J.W."/>
            <person name="Visel A."/>
            <person name="Grigoriev I.V."/>
        </authorList>
    </citation>
    <scope>NUCLEOTIDE SEQUENCE [LARGE SCALE GENOMIC DNA]</scope>
    <source>
        <strain evidence="2 3">PL171</strain>
    </source>
</reference>
<proteinExistence type="predicted"/>